<dbReference type="Proteomes" id="UP001431572">
    <property type="component" value="Chromosome 1"/>
</dbReference>
<evidence type="ECO:0000313" key="5">
    <source>
        <dbReference type="Proteomes" id="UP001431572"/>
    </source>
</evidence>
<dbReference type="Gene3D" id="3.40.50.150">
    <property type="entry name" value="Vaccinia Virus protein VP39"/>
    <property type="match status" value="1"/>
</dbReference>
<dbReference type="EMBL" id="CP128399">
    <property type="protein sequence ID" value="WJW67034.1"/>
    <property type="molecule type" value="Genomic_DNA"/>
</dbReference>
<organism evidence="2 4">
    <name type="scientific">Candidatus Chlorohelix allophototropha</name>
    <dbReference type="NCBI Taxonomy" id="3003348"/>
    <lineage>
        <taxon>Bacteria</taxon>
        <taxon>Bacillati</taxon>
        <taxon>Chloroflexota</taxon>
        <taxon>Chloroflexia</taxon>
        <taxon>Candidatus Chloroheliales</taxon>
        <taxon>Candidatus Chloroheliaceae</taxon>
        <taxon>Candidatus Chlorohelix</taxon>
    </lineage>
</organism>
<dbReference type="GO" id="GO:0032259">
    <property type="term" value="P:methylation"/>
    <property type="evidence" value="ECO:0007669"/>
    <property type="project" value="UniProtKB-KW"/>
</dbReference>
<evidence type="ECO:0000259" key="1">
    <source>
        <dbReference type="Pfam" id="PF13649"/>
    </source>
</evidence>
<dbReference type="SUPFAM" id="SSF53335">
    <property type="entry name" value="S-adenosyl-L-methionine-dependent methyltransferases"/>
    <property type="match status" value="1"/>
</dbReference>
<dbReference type="RefSeq" id="WP_341468929.1">
    <property type="nucleotide sequence ID" value="NZ_CP128399.1"/>
</dbReference>
<dbReference type="PANTHER" id="PTHR43591">
    <property type="entry name" value="METHYLTRANSFERASE"/>
    <property type="match status" value="1"/>
</dbReference>
<keyword evidence="5" id="KW-1185">Reference proteome</keyword>
<sequence>MNDQLDGAMRLYYHETAAGYDDYWTRHGKFYEPSSNAVFLAQVHELGREVTHFAASLPHTSGVRALDLACGTGWWTSQLARTLPSDAHIVALDWSSAMLEMAHARLLELELVEAVSLIRGDAYHLPFADHSFDGVLLSFWLGHVPAERAAGFMQKVKRVLRPGGHILVLESAPFPDRPDEEIQQREFKDGRVRGVLKIRYSPERLKLLLEEVAGVGKASARLTTRKLFVIGWAQV</sequence>
<protein>
    <submittedName>
        <fullName evidence="2">Class I SAM-dependent methyltransferase</fullName>
    </submittedName>
</protein>
<reference evidence="2 4" key="1">
    <citation type="submission" date="2020-06" db="EMBL/GenBank/DDBJ databases">
        <title>Anoxygenic phototrophic Chloroflexota member uses a Type I reaction center.</title>
        <authorList>
            <person name="Tsuji J.M."/>
            <person name="Shaw N.A."/>
            <person name="Nagashima S."/>
            <person name="Venkiteswaran J."/>
            <person name="Schiff S.L."/>
            <person name="Hanada S."/>
            <person name="Tank M."/>
            <person name="Neufeld J.D."/>
        </authorList>
    </citation>
    <scope>NUCLEOTIDE SEQUENCE [LARGE SCALE GENOMIC DNA]</scope>
    <source>
        <strain evidence="2">L227-S17</strain>
    </source>
</reference>
<keyword evidence="2" id="KW-0489">Methyltransferase</keyword>
<dbReference type="InterPro" id="IPR029063">
    <property type="entry name" value="SAM-dependent_MTases_sf"/>
</dbReference>
<dbReference type="CDD" id="cd02440">
    <property type="entry name" value="AdoMet_MTases"/>
    <property type="match status" value="1"/>
</dbReference>
<evidence type="ECO:0000313" key="4">
    <source>
        <dbReference type="Proteomes" id="UP000521676"/>
    </source>
</evidence>
<evidence type="ECO:0000313" key="3">
    <source>
        <dbReference type="EMBL" id="WJW67034.1"/>
    </source>
</evidence>
<name>A0A8T7LT08_9CHLR</name>
<keyword evidence="2" id="KW-0808">Transferase</keyword>
<dbReference type="Pfam" id="PF13649">
    <property type="entry name" value="Methyltransf_25"/>
    <property type="match status" value="1"/>
</dbReference>
<gene>
    <name evidence="2" type="ORF">HXX08_04665</name>
    <name evidence="3" type="ORF">OZ401_000282</name>
</gene>
<proteinExistence type="predicted"/>
<dbReference type="GO" id="GO:0008168">
    <property type="term" value="F:methyltransferase activity"/>
    <property type="evidence" value="ECO:0007669"/>
    <property type="project" value="UniProtKB-KW"/>
</dbReference>
<feature type="domain" description="Methyltransferase" evidence="1">
    <location>
        <begin position="66"/>
        <end position="164"/>
    </location>
</feature>
<dbReference type="AlphaFoldDB" id="A0A8T7LT08"/>
<dbReference type="Proteomes" id="UP000521676">
    <property type="component" value="Unassembled WGS sequence"/>
</dbReference>
<accession>A0A8T7LT08</accession>
<dbReference type="EMBL" id="JACATZ010000001">
    <property type="protein sequence ID" value="NWJ45154.1"/>
    <property type="molecule type" value="Genomic_DNA"/>
</dbReference>
<evidence type="ECO:0000313" key="2">
    <source>
        <dbReference type="EMBL" id="NWJ45154.1"/>
    </source>
</evidence>
<dbReference type="InterPro" id="IPR041698">
    <property type="entry name" value="Methyltransf_25"/>
</dbReference>
<reference evidence="3" key="2">
    <citation type="journal article" date="2024" name="Nature">
        <title>Anoxygenic phototroph of the Chloroflexota uses a type I reaction centre.</title>
        <authorList>
            <person name="Tsuji J.M."/>
            <person name="Shaw N.A."/>
            <person name="Nagashima S."/>
            <person name="Venkiteswaran J.J."/>
            <person name="Schiff S.L."/>
            <person name="Watanabe T."/>
            <person name="Fukui M."/>
            <person name="Hanada S."/>
            <person name="Tank M."/>
            <person name="Neufeld J.D."/>
        </authorList>
    </citation>
    <scope>NUCLEOTIDE SEQUENCE</scope>
    <source>
        <strain evidence="3">L227-S17</strain>
    </source>
</reference>